<evidence type="ECO:0000313" key="9">
    <source>
        <dbReference type="Proteomes" id="UP000230750"/>
    </source>
</evidence>
<organism evidence="8 9">
    <name type="scientific">Stichopus japonicus</name>
    <name type="common">Sea cucumber</name>
    <dbReference type="NCBI Taxonomy" id="307972"/>
    <lineage>
        <taxon>Eukaryota</taxon>
        <taxon>Metazoa</taxon>
        <taxon>Echinodermata</taxon>
        <taxon>Eleutherozoa</taxon>
        <taxon>Echinozoa</taxon>
        <taxon>Holothuroidea</taxon>
        <taxon>Aspidochirotacea</taxon>
        <taxon>Aspidochirotida</taxon>
        <taxon>Stichopodidae</taxon>
        <taxon>Apostichopus</taxon>
    </lineage>
</organism>
<dbReference type="PANTHER" id="PTHR12709:SF5">
    <property type="entry name" value="DNA-DIRECTED RNA POLYMERASE I SUBUNIT RPA43"/>
    <property type="match status" value="1"/>
</dbReference>
<reference evidence="8 9" key="1">
    <citation type="journal article" date="2017" name="PLoS Biol.">
        <title>The sea cucumber genome provides insights into morphological evolution and visceral regeneration.</title>
        <authorList>
            <person name="Zhang X."/>
            <person name="Sun L."/>
            <person name="Yuan J."/>
            <person name="Sun Y."/>
            <person name="Gao Y."/>
            <person name="Zhang L."/>
            <person name="Li S."/>
            <person name="Dai H."/>
            <person name="Hamel J.F."/>
            <person name="Liu C."/>
            <person name="Yu Y."/>
            <person name="Liu S."/>
            <person name="Lin W."/>
            <person name="Guo K."/>
            <person name="Jin S."/>
            <person name="Xu P."/>
            <person name="Storey K.B."/>
            <person name="Huan P."/>
            <person name="Zhang T."/>
            <person name="Zhou Y."/>
            <person name="Zhang J."/>
            <person name="Lin C."/>
            <person name="Li X."/>
            <person name="Xing L."/>
            <person name="Huo D."/>
            <person name="Sun M."/>
            <person name="Wang L."/>
            <person name="Mercier A."/>
            <person name="Li F."/>
            <person name="Yang H."/>
            <person name="Xiang J."/>
        </authorList>
    </citation>
    <scope>NUCLEOTIDE SEQUENCE [LARGE SCALE GENOMIC DNA]</scope>
    <source>
        <strain evidence="8">Shaxun</strain>
        <tissue evidence="8">Muscle</tissue>
    </source>
</reference>
<keyword evidence="5" id="KW-0539">Nucleus</keyword>
<keyword evidence="4" id="KW-0804">Transcription</keyword>
<dbReference type="EMBL" id="MRZV01001454">
    <property type="protein sequence ID" value="PIK37762.1"/>
    <property type="molecule type" value="Genomic_DNA"/>
</dbReference>
<feature type="compositionally biased region" description="Basic and acidic residues" evidence="6">
    <location>
        <begin position="223"/>
        <end position="240"/>
    </location>
</feature>
<dbReference type="GO" id="GO:0006352">
    <property type="term" value="P:DNA-templated transcription initiation"/>
    <property type="evidence" value="ECO:0007669"/>
    <property type="project" value="InterPro"/>
</dbReference>
<evidence type="ECO:0000256" key="3">
    <source>
        <dbReference type="ARBA" id="ARBA00022478"/>
    </source>
</evidence>
<evidence type="ECO:0000259" key="7">
    <source>
        <dbReference type="Pfam" id="PF03876"/>
    </source>
</evidence>
<proteinExistence type="inferred from homology"/>
<dbReference type="InterPro" id="IPR005576">
    <property type="entry name" value="Rpb7-like_N"/>
</dbReference>
<evidence type="ECO:0000256" key="4">
    <source>
        <dbReference type="ARBA" id="ARBA00023163"/>
    </source>
</evidence>
<feature type="region of interest" description="Disordered" evidence="6">
    <location>
        <begin position="185"/>
        <end position="364"/>
    </location>
</feature>
<comment type="similarity">
    <text evidence="2">Belongs to the eukaryotic RPA43 RNA polymerase subunit family.</text>
</comment>
<comment type="subcellular location">
    <subcellularLocation>
        <location evidence="1">Nucleus</location>
        <location evidence="1">Nucleolus</location>
    </subcellularLocation>
</comment>
<dbReference type="STRING" id="307972.A0A2G8JPR3"/>
<name>A0A2G8JPR3_STIJA</name>
<sequence>MLMREPREDMQFNEAVKLAQDPLSGCVVISEHVHHLSLPPRYIGNIKTGVKEILRKLLGRYNNNVDGILLAYSNIKITQRNAVLLYDDVDMHMDVRYDAVIFRVVPGSLLKCKINEVSAAHISCLTHKIINITVELPDINFDLHDPKGLEIVCRLKKVEYQKGVLGLSAELTDDSLNTLQELCINDDGSKGHGAKHKKKQKRQKNKSSRASNTADPGSVGLSDEGKEGSETNGDGPKEPGDAIINDDGSKGHGRKHKKKQKRQANKSSGSSDMDVASITETFNENTGENRRKHRKERKQSEIMEVVEHDLDLPSPDEIDELIQKKKTRKRKQERLPVEGQFDSGSVDYASTGNTSSIKRKKIKH</sequence>
<dbReference type="AlphaFoldDB" id="A0A2G8JPR3"/>
<evidence type="ECO:0000256" key="1">
    <source>
        <dbReference type="ARBA" id="ARBA00004604"/>
    </source>
</evidence>
<gene>
    <name evidence="8" type="ORF">BSL78_25402</name>
</gene>
<dbReference type="GO" id="GO:0005736">
    <property type="term" value="C:RNA polymerase I complex"/>
    <property type="evidence" value="ECO:0007669"/>
    <property type="project" value="TreeGrafter"/>
</dbReference>
<feature type="compositionally biased region" description="Basic residues" evidence="6">
    <location>
        <begin position="251"/>
        <end position="264"/>
    </location>
</feature>
<dbReference type="OrthoDB" id="10250504at2759"/>
<feature type="compositionally biased region" description="Basic and acidic residues" evidence="6">
    <location>
        <begin position="298"/>
        <end position="311"/>
    </location>
</feature>
<feature type="domain" description="RNA polymerase Rpb7-like N-terminal" evidence="7">
    <location>
        <begin position="34"/>
        <end position="88"/>
    </location>
</feature>
<keyword evidence="9" id="KW-1185">Reference proteome</keyword>
<dbReference type="Gene3D" id="3.30.1490.120">
    <property type="entry name" value="RNA polymerase Rpb7-like, N-terminal domain"/>
    <property type="match status" value="1"/>
</dbReference>
<keyword evidence="3 8" id="KW-0240">DNA-directed RNA polymerase</keyword>
<dbReference type="Proteomes" id="UP000230750">
    <property type="component" value="Unassembled WGS sequence"/>
</dbReference>
<evidence type="ECO:0000313" key="8">
    <source>
        <dbReference type="EMBL" id="PIK37762.1"/>
    </source>
</evidence>
<comment type="caution">
    <text evidence="8">The sequence shown here is derived from an EMBL/GenBank/DDBJ whole genome shotgun (WGS) entry which is preliminary data.</text>
</comment>
<accession>A0A2G8JPR3</accession>
<dbReference type="PANTHER" id="PTHR12709">
    <property type="entry name" value="DNA-DIRECTED RNA POLYMERASE II, III"/>
    <property type="match status" value="1"/>
</dbReference>
<evidence type="ECO:0000256" key="6">
    <source>
        <dbReference type="SAM" id="MobiDB-lite"/>
    </source>
</evidence>
<dbReference type="InterPro" id="IPR045113">
    <property type="entry name" value="Rpb7-like"/>
</dbReference>
<dbReference type="GO" id="GO:0006362">
    <property type="term" value="P:transcription elongation by RNA polymerase I"/>
    <property type="evidence" value="ECO:0007669"/>
    <property type="project" value="TreeGrafter"/>
</dbReference>
<dbReference type="InterPro" id="IPR036898">
    <property type="entry name" value="RNA_pol_Rpb7-like_N_sf"/>
</dbReference>
<protein>
    <submittedName>
        <fullName evidence="8">Putative DNA-directed RNA polymerase I subunit RPA43-like</fullName>
    </submittedName>
</protein>
<dbReference type="Pfam" id="PF03876">
    <property type="entry name" value="SHS2_Rpb7-N"/>
    <property type="match status" value="1"/>
</dbReference>
<evidence type="ECO:0000256" key="5">
    <source>
        <dbReference type="ARBA" id="ARBA00023242"/>
    </source>
</evidence>
<evidence type="ECO:0000256" key="2">
    <source>
        <dbReference type="ARBA" id="ARBA00005930"/>
    </source>
</evidence>
<feature type="compositionally biased region" description="Basic residues" evidence="6">
    <location>
        <begin position="192"/>
        <end position="207"/>
    </location>
</feature>